<keyword evidence="2" id="KW-0812">Transmembrane</keyword>
<keyword evidence="2" id="KW-0472">Membrane</keyword>
<protein>
    <submittedName>
        <fullName evidence="3">Uncharacterized protein</fullName>
    </submittedName>
</protein>
<dbReference type="Proteomes" id="UP000184517">
    <property type="component" value="Unassembled WGS sequence"/>
</dbReference>
<gene>
    <name evidence="3" type="ORF">SAMN02745753_02690</name>
</gene>
<dbReference type="AlphaFoldDB" id="A0A1M5EN84"/>
<feature type="coiled-coil region" evidence="1">
    <location>
        <begin position="70"/>
        <end position="97"/>
    </location>
</feature>
<accession>A0A1M5EN84</accession>
<organism evidence="3 4">
    <name type="scientific">Marinomonas polaris DSM 16579</name>
    <dbReference type="NCBI Taxonomy" id="1122206"/>
    <lineage>
        <taxon>Bacteria</taxon>
        <taxon>Pseudomonadati</taxon>
        <taxon>Pseudomonadota</taxon>
        <taxon>Gammaproteobacteria</taxon>
        <taxon>Oceanospirillales</taxon>
        <taxon>Oceanospirillaceae</taxon>
        <taxon>Marinomonas</taxon>
    </lineage>
</organism>
<dbReference type="OrthoDB" id="7408523at2"/>
<keyword evidence="4" id="KW-1185">Reference proteome</keyword>
<evidence type="ECO:0000256" key="2">
    <source>
        <dbReference type="SAM" id="Phobius"/>
    </source>
</evidence>
<reference evidence="4" key="1">
    <citation type="submission" date="2016-11" db="EMBL/GenBank/DDBJ databases">
        <authorList>
            <person name="Varghese N."/>
            <person name="Submissions S."/>
        </authorList>
    </citation>
    <scope>NUCLEOTIDE SEQUENCE [LARGE SCALE GENOMIC DNA]</scope>
    <source>
        <strain evidence="4">DSM 16579</strain>
    </source>
</reference>
<evidence type="ECO:0000256" key="1">
    <source>
        <dbReference type="SAM" id="Coils"/>
    </source>
</evidence>
<evidence type="ECO:0000313" key="3">
    <source>
        <dbReference type="EMBL" id="SHF80551.1"/>
    </source>
</evidence>
<proteinExistence type="predicted"/>
<dbReference type="EMBL" id="FQVF01000011">
    <property type="protein sequence ID" value="SHF80551.1"/>
    <property type="molecule type" value="Genomic_DNA"/>
</dbReference>
<feature type="transmembrane region" description="Helical" evidence="2">
    <location>
        <begin position="12"/>
        <end position="29"/>
    </location>
</feature>
<feature type="transmembrane region" description="Helical" evidence="2">
    <location>
        <begin position="49"/>
        <end position="67"/>
    </location>
</feature>
<keyword evidence="2" id="KW-1133">Transmembrane helix</keyword>
<sequence>MEDKKKDFHFWIFLFVSVIWSIRVFWLLIEDQYSSSFNSQMPLNEVGDFLSGSFSPLAFAWLAYGYWMQNKEISMNREELMISRKALEAQAKELANSVDQQKYMAAIAKQEIEYNKALNLERKVENSIKHLPLICWNSFKSAKSNDKVQENNKTIKL</sequence>
<dbReference type="RefSeq" id="WP_072840202.1">
    <property type="nucleotide sequence ID" value="NZ_FQVF01000011.1"/>
</dbReference>
<name>A0A1M5EN84_9GAMM</name>
<keyword evidence="1" id="KW-0175">Coiled coil</keyword>
<evidence type="ECO:0000313" key="4">
    <source>
        <dbReference type="Proteomes" id="UP000184517"/>
    </source>
</evidence>